<dbReference type="SUPFAM" id="SSF56672">
    <property type="entry name" value="DNA/RNA polymerases"/>
    <property type="match status" value="1"/>
</dbReference>
<evidence type="ECO:0000313" key="4">
    <source>
        <dbReference type="Proteomes" id="UP000654075"/>
    </source>
</evidence>
<proteinExistence type="predicted"/>
<dbReference type="Gene3D" id="3.30.70.270">
    <property type="match status" value="1"/>
</dbReference>
<dbReference type="EMBL" id="CAJNNV010024841">
    <property type="protein sequence ID" value="CAE8610808.1"/>
    <property type="molecule type" value="Genomic_DNA"/>
</dbReference>
<protein>
    <recommendedName>
        <fullName evidence="2">Reverse transcriptase domain-containing protein</fullName>
    </recommendedName>
</protein>
<dbReference type="PANTHER" id="PTHR47027:SF20">
    <property type="entry name" value="REVERSE TRANSCRIPTASE-LIKE PROTEIN WITH RNA-DIRECTED DNA POLYMERASE DOMAIN"/>
    <property type="match status" value="1"/>
</dbReference>
<dbReference type="AlphaFoldDB" id="A0A813F995"/>
<evidence type="ECO:0000259" key="2">
    <source>
        <dbReference type="PROSITE" id="PS50878"/>
    </source>
</evidence>
<evidence type="ECO:0000256" key="1">
    <source>
        <dbReference type="SAM" id="MobiDB-lite"/>
    </source>
</evidence>
<feature type="compositionally biased region" description="Basic and acidic residues" evidence="1">
    <location>
        <begin position="118"/>
        <end position="133"/>
    </location>
</feature>
<dbReference type="PROSITE" id="PS50878">
    <property type="entry name" value="RT_POL"/>
    <property type="match status" value="1"/>
</dbReference>
<name>A0A813F995_POLGL</name>
<comment type="caution">
    <text evidence="3">The sequence shown here is derived from an EMBL/GenBank/DDBJ whole genome shotgun (WGS) entry which is preliminary data.</text>
</comment>
<reference evidence="3" key="1">
    <citation type="submission" date="2021-02" db="EMBL/GenBank/DDBJ databases">
        <authorList>
            <person name="Dougan E. K."/>
            <person name="Rhodes N."/>
            <person name="Thang M."/>
            <person name="Chan C."/>
        </authorList>
    </citation>
    <scope>NUCLEOTIDE SEQUENCE</scope>
</reference>
<dbReference type="Pfam" id="PF00078">
    <property type="entry name" value="RVT_1"/>
    <property type="match status" value="1"/>
</dbReference>
<evidence type="ECO:0000313" key="3">
    <source>
        <dbReference type="EMBL" id="CAE8610808.1"/>
    </source>
</evidence>
<gene>
    <name evidence="3" type="ORF">PGLA1383_LOCUS28618</name>
</gene>
<keyword evidence="4" id="KW-1185">Reference proteome</keyword>
<dbReference type="CDD" id="cd01650">
    <property type="entry name" value="RT_nLTR_like"/>
    <property type="match status" value="1"/>
</dbReference>
<accession>A0A813F995</accession>
<dbReference type="InterPro" id="IPR043502">
    <property type="entry name" value="DNA/RNA_pol_sf"/>
</dbReference>
<feature type="region of interest" description="Disordered" evidence="1">
    <location>
        <begin position="113"/>
        <end position="133"/>
    </location>
</feature>
<sequence length="751" mass="86201">MQFLGAGAVNALNLGSDHRAVRATFCKNSRYKHRSKQRRPVTKGWKPTCDKDGVPHACHDSLDYALRSTWPSTLPDLERLVLDQALKHVRDIKETSTEEPWEENTFQQLLKQRRQSKDKHERAKLSKHIQKDIRQRLRQKQTAKIEEVLSEFCDLNRLEAIPRDPVKSMRKLKRDDTSPQDFAGFLADIFASDSNYSSGSIRCLLRDAELHGFSSVPHFILSELRNALRRHLRYRRCADSEGLVVEMFKYGSEHLHECLLRIFNDMLRTGRLDPAWQHTMFTMLPKPGDTSLLGNWRPIAILRITYRIFARLLYHRLRDGLEQHQSVDQVGFRSRCSVDDAFVVFDAVCGKALEWNIPLWFASLDFRKAFDRIEYGSLFEALRAQRVDSHYIALLATMYSCQSGSVGSSLPFPISRGVKQGDVISPLLFNAGLELAMKRWKSRLPHYGIMLASGPGEKLTNMRYADDLMIYAKSWQELCHMIGLLCEELANIGRHLNTSKTKLFTTTSIDKPLFIDIAGGMVEVLTGTDFHKYLSRHLTGNLGIRSAAEFAHRVQCAWGKFHKHRPALMNKRVSIKLRLKLFQSVVSPCVLFGLASLPLTSSQLRQLDSLQRRMLRSIAGWTRCDSESWSATMSRVNQRVDDAVRLFPVAPWSRQLATRQYHLAIRVAACCESWPAKAVCWHPQSNLDHNNTQHQPFRSRGRPRRKWDDFLTAFARNAFPHHATWVEAAKDERNWLANESAFVDSFGGSES</sequence>
<dbReference type="OMA" id="CERMIVE"/>
<feature type="domain" description="Reverse transcriptase" evidence="2">
    <location>
        <begin position="265"/>
        <end position="522"/>
    </location>
</feature>
<dbReference type="InterPro" id="IPR000477">
    <property type="entry name" value="RT_dom"/>
</dbReference>
<dbReference type="Proteomes" id="UP000654075">
    <property type="component" value="Unassembled WGS sequence"/>
</dbReference>
<dbReference type="InterPro" id="IPR043128">
    <property type="entry name" value="Rev_trsase/Diguanyl_cyclase"/>
</dbReference>
<dbReference type="OrthoDB" id="410104at2759"/>
<organism evidence="3 4">
    <name type="scientific">Polarella glacialis</name>
    <name type="common">Dinoflagellate</name>
    <dbReference type="NCBI Taxonomy" id="89957"/>
    <lineage>
        <taxon>Eukaryota</taxon>
        <taxon>Sar</taxon>
        <taxon>Alveolata</taxon>
        <taxon>Dinophyceae</taxon>
        <taxon>Suessiales</taxon>
        <taxon>Suessiaceae</taxon>
        <taxon>Polarella</taxon>
    </lineage>
</organism>
<dbReference type="PANTHER" id="PTHR47027">
    <property type="entry name" value="REVERSE TRANSCRIPTASE DOMAIN-CONTAINING PROTEIN"/>
    <property type="match status" value="1"/>
</dbReference>